<protein>
    <submittedName>
        <fullName evidence="1">Uncharacterized protein</fullName>
    </submittedName>
</protein>
<evidence type="ECO:0000313" key="1">
    <source>
        <dbReference type="EMBL" id="PKX89139.1"/>
    </source>
</evidence>
<comment type="caution">
    <text evidence="1">The sequence shown here is derived from an EMBL/GenBank/DDBJ whole genome shotgun (WGS) entry which is preliminary data.</text>
</comment>
<organism evidence="1 2">
    <name type="scientific">Aspergillus novofumigatus (strain IBT 16806)</name>
    <dbReference type="NCBI Taxonomy" id="1392255"/>
    <lineage>
        <taxon>Eukaryota</taxon>
        <taxon>Fungi</taxon>
        <taxon>Dikarya</taxon>
        <taxon>Ascomycota</taxon>
        <taxon>Pezizomycotina</taxon>
        <taxon>Eurotiomycetes</taxon>
        <taxon>Eurotiomycetidae</taxon>
        <taxon>Eurotiales</taxon>
        <taxon>Aspergillaceae</taxon>
        <taxon>Aspergillus</taxon>
        <taxon>Aspergillus subgen. Fumigati</taxon>
    </lineage>
</organism>
<proteinExistence type="predicted"/>
<dbReference type="RefSeq" id="XP_024677734.1">
    <property type="nucleotide sequence ID" value="XM_024828410.1"/>
</dbReference>
<accession>A0A2I1BUU8</accession>
<keyword evidence="2" id="KW-1185">Reference proteome</keyword>
<gene>
    <name evidence="1" type="ORF">P174DRAFT_445761</name>
</gene>
<dbReference type="Proteomes" id="UP000234474">
    <property type="component" value="Unassembled WGS sequence"/>
</dbReference>
<dbReference type="EMBL" id="MSZS01000010">
    <property type="protein sequence ID" value="PKX89139.1"/>
    <property type="molecule type" value="Genomic_DNA"/>
</dbReference>
<name>A0A2I1BUU8_ASPN1</name>
<dbReference type="VEuPathDB" id="FungiDB:P174DRAFT_445761"/>
<dbReference type="GeneID" id="36535735"/>
<reference evidence="2" key="1">
    <citation type="journal article" date="2018" name="Proc. Natl. Acad. Sci. U.S.A.">
        <title>Linking secondary metabolites to gene clusters through genome sequencing of six diverse Aspergillus species.</title>
        <authorList>
            <person name="Kaerboelling I."/>
            <person name="Vesth T.C."/>
            <person name="Frisvad J.C."/>
            <person name="Nybo J.L."/>
            <person name="Theobald S."/>
            <person name="Kuo A."/>
            <person name="Bowyer P."/>
            <person name="Matsuda Y."/>
            <person name="Mondo S."/>
            <person name="Lyhne E.K."/>
            <person name="Kogle M.E."/>
            <person name="Clum A."/>
            <person name="Lipzen A."/>
            <person name="Salamov A."/>
            <person name="Ngan C.Y."/>
            <person name="Daum C."/>
            <person name="Chiniquy J."/>
            <person name="Barry K."/>
            <person name="LaButti K."/>
            <person name="Haridas S."/>
            <person name="Simmons B.A."/>
            <person name="Magnuson J.K."/>
            <person name="Mortensen U.H."/>
            <person name="Larsen T.O."/>
            <person name="Grigoriev I.V."/>
            <person name="Baker S.E."/>
            <person name="Andersen M.R."/>
        </authorList>
    </citation>
    <scope>NUCLEOTIDE SEQUENCE [LARGE SCALE GENOMIC DNA]</scope>
    <source>
        <strain evidence="2">IBT 16806</strain>
    </source>
</reference>
<sequence>MGYPYPCGLDVIHPYPCGLDQGQPLSNPKCGLGGLDMDLRIGSASLDRIDRQTVRIILRLNN</sequence>
<dbReference type="AlphaFoldDB" id="A0A2I1BUU8"/>
<evidence type="ECO:0000313" key="2">
    <source>
        <dbReference type="Proteomes" id="UP000234474"/>
    </source>
</evidence>